<evidence type="ECO:0000313" key="5">
    <source>
        <dbReference type="Proteomes" id="UP001565471"/>
    </source>
</evidence>
<sequence length="286" mass="30375">MKFLSYIKDSAHGIALSIDEQVLGLSSDDPNYPGSLDDLIGGPPTALADAAQTLIGRGEPLDLADLTLLPPCTPGKIICVGLNYADHAAEANLQVPEHPVLFSRFASSVIGAGAPIWLPRVSTALDFEGELAAIIGKPGRYIGEENALDHVVGYSVFNDATIRDYQLRNPQWMIGKNFDGTGPFGPTLVTSDELPPGASGLAIETRLNGVTVQKSSTDQLIFNVGRLIASISEAITLEPRDVIVTGTPSGVGHVRKPQLHMRSGDVVEVEIERIGLLRNPVTPEAI</sequence>
<evidence type="ECO:0000256" key="2">
    <source>
        <dbReference type="ARBA" id="ARBA00022723"/>
    </source>
</evidence>
<dbReference type="EMBL" id="JBGBZA010000002">
    <property type="protein sequence ID" value="MEY9318693.1"/>
    <property type="molecule type" value="Genomic_DNA"/>
</dbReference>
<keyword evidence="4" id="KW-0378">Hydrolase</keyword>
<dbReference type="PANTHER" id="PTHR42796">
    <property type="entry name" value="FUMARYLACETOACETATE HYDROLASE DOMAIN-CONTAINING PROTEIN 2A-RELATED"/>
    <property type="match status" value="1"/>
</dbReference>
<dbReference type="Proteomes" id="UP001565471">
    <property type="component" value="Unassembled WGS sequence"/>
</dbReference>
<dbReference type="PANTHER" id="PTHR42796:SF4">
    <property type="entry name" value="FUMARYLACETOACETATE HYDROLASE DOMAIN-CONTAINING PROTEIN 2A"/>
    <property type="match status" value="1"/>
</dbReference>
<dbReference type="GO" id="GO:0047621">
    <property type="term" value="F:acylpyruvate hydrolase activity"/>
    <property type="evidence" value="ECO:0007669"/>
    <property type="project" value="UniProtKB-EC"/>
</dbReference>
<evidence type="ECO:0000259" key="3">
    <source>
        <dbReference type="Pfam" id="PF01557"/>
    </source>
</evidence>
<dbReference type="InterPro" id="IPR036663">
    <property type="entry name" value="Fumarylacetoacetase_C_sf"/>
</dbReference>
<evidence type="ECO:0000256" key="1">
    <source>
        <dbReference type="ARBA" id="ARBA00010211"/>
    </source>
</evidence>
<name>A0ABV4F6X2_BRAEL</name>
<dbReference type="EC" id="3.7.1.5" evidence="4"/>
<dbReference type="Gene3D" id="3.90.850.10">
    <property type="entry name" value="Fumarylacetoacetase-like, C-terminal domain"/>
    <property type="match status" value="1"/>
</dbReference>
<reference evidence="4 5" key="1">
    <citation type="submission" date="2024-07" db="EMBL/GenBank/DDBJ databases">
        <title>Genomic Encyclopedia of Type Strains, Phase V (KMG-V): Genome sequencing to study the core and pangenomes of soil and plant-associated prokaryotes.</title>
        <authorList>
            <person name="Whitman W."/>
        </authorList>
    </citation>
    <scope>NUCLEOTIDE SEQUENCE [LARGE SCALE GENOMIC DNA]</scope>
    <source>
        <strain evidence="4 5">USDA 415</strain>
    </source>
</reference>
<dbReference type="RefSeq" id="WP_016845898.1">
    <property type="nucleotide sequence ID" value="NZ_CP126026.1"/>
</dbReference>
<keyword evidence="2" id="KW-0479">Metal-binding</keyword>
<dbReference type="InterPro" id="IPR011234">
    <property type="entry name" value="Fumarylacetoacetase-like_C"/>
</dbReference>
<organism evidence="4 5">
    <name type="scientific">Bradyrhizobium elkanii</name>
    <dbReference type="NCBI Taxonomy" id="29448"/>
    <lineage>
        <taxon>Bacteria</taxon>
        <taxon>Pseudomonadati</taxon>
        <taxon>Pseudomonadota</taxon>
        <taxon>Alphaproteobacteria</taxon>
        <taxon>Hyphomicrobiales</taxon>
        <taxon>Nitrobacteraceae</taxon>
        <taxon>Bradyrhizobium</taxon>
    </lineage>
</organism>
<dbReference type="Pfam" id="PF01557">
    <property type="entry name" value="FAA_hydrolase"/>
    <property type="match status" value="1"/>
</dbReference>
<dbReference type="SUPFAM" id="SSF56529">
    <property type="entry name" value="FAH"/>
    <property type="match status" value="1"/>
</dbReference>
<comment type="similarity">
    <text evidence="1">Belongs to the FAH family.</text>
</comment>
<feature type="domain" description="Fumarylacetoacetase-like C-terminal" evidence="3">
    <location>
        <begin position="76"/>
        <end position="281"/>
    </location>
</feature>
<gene>
    <name evidence="4" type="ORF">ABIF29_005492</name>
</gene>
<proteinExistence type="inferred from homology"/>
<protein>
    <submittedName>
        <fullName evidence="4">Acylpyruvate hydrolase</fullName>
        <ecNumber evidence="4">3.7.1.5</ecNumber>
    </submittedName>
</protein>
<evidence type="ECO:0000313" key="4">
    <source>
        <dbReference type="EMBL" id="MEY9318693.1"/>
    </source>
</evidence>
<comment type="caution">
    <text evidence="4">The sequence shown here is derived from an EMBL/GenBank/DDBJ whole genome shotgun (WGS) entry which is preliminary data.</text>
</comment>
<keyword evidence="5" id="KW-1185">Reference proteome</keyword>
<dbReference type="InterPro" id="IPR051121">
    <property type="entry name" value="FAH"/>
</dbReference>
<accession>A0ABV4F6X2</accession>